<reference evidence="1" key="1">
    <citation type="submission" date="2021-05" db="EMBL/GenBank/DDBJ databases">
        <authorList>
            <person name="Pan Q."/>
            <person name="Jouanno E."/>
            <person name="Zahm M."/>
            <person name="Klopp C."/>
            <person name="Cabau C."/>
            <person name="Louis A."/>
            <person name="Berthelot C."/>
            <person name="Parey E."/>
            <person name="Roest Crollius H."/>
            <person name="Montfort J."/>
            <person name="Robinson-Rechavi M."/>
            <person name="Bouchez O."/>
            <person name="Lampietro C."/>
            <person name="Lopez Roques C."/>
            <person name="Donnadieu C."/>
            <person name="Postlethwait J."/>
            <person name="Bobe J."/>
            <person name="Dillon D."/>
            <person name="Chandos A."/>
            <person name="von Hippel F."/>
            <person name="Guiguen Y."/>
        </authorList>
    </citation>
    <scope>NUCLEOTIDE SEQUENCE</scope>
    <source>
        <strain evidence="1">YG-Jan2019</strain>
    </source>
</reference>
<evidence type="ECO:0000313" key="1">
    <source>
        <dbReference type="EMBL" id="KAJ7993693.1"/>
    </source>
</evidence>
<protein>
    <submittedName>
        <fullName evidence="1">Uncharacterized protein</fullName>
    </submittedName>
</protein>
<accession>A0ACC2FQT6</accession>
<keyword evidence="2" id="KW-1185">Reference proteome</keyword>
<sequence length="234" mass="26787">MPVFYSPTSQNLRMGQASRGGSVFSNNKTEDFNSDHNLEQEDTTVNELVSHLPLQMLLYFNVVYFPCWGASAVIMLDLKFYYLPGYYQGLLVTGIVLLTLCEITRLYLGYIGNLKETVPELAGFWLISFLFQFPILLFLLTDQDIVILPLERAVHSIYLVFILLELLAGFFALRAMTRKLSLQFHLRQFGEAENRQHHNHHHLQPVGLTPAFGVPCYARTVLPMPTHTNNVHCH</sequence>
<comment type="caution">
    <text evidence="1">The sequence shown here is derived from an EMBL/GenBank/DDBJ whole genome shotgun (WGS) entry which is preliminary data.</text>
</comment>
<name>A0ACC2FQT6_DALPE</name>
<proteinExistence type="predicted"/>
<gene>
    <name evidence="1" type="ORF">DPEC_G00257320</name>
</gene>
<evidence type="ECO:0000313" key="2">
    <source>
        <dbReference type="Proteomes" id="UP001157502"/>
    </source>
</evidence>
<dbReference type="EMBL" id="CM055750">
    <property type="protein sequence ID" value="KAJ7993693.1"/>
    <property type="molecule type" value="Genomic_DNA"/>
</dbReference>
<organism evidence="1 2">
    <name type="scientific">Dallia pectoralis</name>
    <name type="common">Alaska blackfish</name>
    <dbReference type="NCBI Taxonomy" id="75939"/>
    <lineage>
        <taxon>Eukaryota</taxon>
        <taxon>Metazoa</taxon>
        <taxon>Chordata</taxon>
        <taxon>Craniata</taxon>
        <taxon>Vertebrata</taxon>
        <taxon>Euteleostomi</taxon>
        <taxon>Actinopterygii</taxon>
        <taxon>Neopterygii</taxon>
        <taxon>Teleostei</taxon>
        <taxon>Protacanthopterygii</taxon>
        <taxon>Esociformes</taxon>
        <taxon>Umbridae</taxon>
        <taxon>Dallia</taxon>
    </lineage>
</organism>
<dbReference type="Proteomes" id="UP001157502">
    <property type="component" value="Chromosome 23"/>
</dbReference>